<proteinExistence type="predicted"/>
<protein>
    <submittedName>
        <fullName evidence="1">Uncharacterized protein</fullName>
    </submittedName>
</protein>
<keyword evidence="2" id="KW-1185">Reference proteome</keyword>
<accession>A0A8S1R6Z0</accession>
<name>A0A8S1R6Z0_9CILI</name>
<evidence type="ECO:0000313" key="2">
    <source>
        <dbReference type="Proteomes" id="UP000692954"/>
    </source>
</evidence>
<evidence type="ECO:0000313" key="1">
    <source>
        <dbReference type="EMBL" id="CAD8123936.1"/>
    </source>
</evidence>
<sequence length="231" mass="27090">MYNFDLHLYINNEQAPQHRRLLQANKKVKSISIQRNLNQVSSDIRCITDESPSNLQNVPILNGSVTERQILSLRYRPAVGHRQIYSDNQFEQGQQRKFVRQKLPSINQGYSVHEISQNRMSVEPRMSPPKYTENKKSITEVESNQPQKINDLLSIKKLNDLLGHKKLRPEKVRQDFPSVPEIQDFSKQMLQIYKKNNINPLKLRSPLPMQTQNKNTQQIDILINLLKKRNQ</sequence>
<dbReference type="EMBL" id="CAJJDN010000148">
    <property type="protein sequence ID" value="CAD8123936.1"/>
    <property type="molecule type" value="Genomic_DNA"/>
</dbReference>
<gene>
    <name evidence="1" type="ORF">PSON_ATCC_30995.1.T1480033</name>
</gene>
<dbReference type="OrthoDB" id="300572at2759"/>
<comment type="caution">
    <text evidence="1">The sequence shown here is derived from an EMBL/GenBank/DDBJ whole genome shotgun (WGS) entry which is preliminary data.</text>
</comment>
<dbReference type="AlphaFoldDB" id="A0A8S1R6Z0"/>
<organism evidence="1 2">
    <name type="scientific">Paramecium sonneborni</name>
    <dbReference type="NCBI Taxonomy" id="65129"/>
    <lineage>
        <taxon>Eukaryota</taxon>
        <taxon>Sar</taxon>
        <taxon>Alveolata</taxon>
        <taxon>Ciliophora</taxon>
        <taxon>Intramacronucleata</taxon>
        <taxon>Oligohymenophorea</taxon>
        <taxon>Peniculida</taxon>
        <taxon>Parameciidae</taxon>
        <taxon>Paramecium</taxon>
    </lineage>
</organism>
<dbReference type="Proteomes" id="UP000692954">
    <property type="component" value="Unassembled WGS sequence"/>
</dbReference>
<reference evidence="1" key="1">
    <citation type="submission" date="2021-01" db="EMBL/GenBank/DDBJ databases">
        <authorList>
            <consortium name="Genoscope - CEA"/>
            <person name="William W."/>
        </authorList>
    </citation>
    <scope>NUCLEOTIDE SEQUENCE</scope>
</reference>